<evidence type="ECO:0000256" key="1">
    <source>
        <dbReference type="SAM" id="Phobius"/>
    </source>
</evidence>
<sequence>MRSINNIYILLALATCGLLLIPFTASQITAEVDWKIFDYIVMGLLIFGFSSLFVFSSRRVPKNKRVLVGAGLFLLFIYIWLELAVGVFTTLGS</sequence>
<dbReference type="AlphaFoldDB" id="A0A919BN13"/>
<comment type="caution">
    <text evidence="2">The sequence shown here is derived from an EMBL/GenBank/DDBJ whole genome shotgun (WGS) entry which is preliminary data.</text>
</comment>
<feature type="transmembrane region" description="Helical" evidence="1">
    <location>
        <begin position="67"/>
        <end position="91"/>
    </location>
</feature>
<keyword evidence="3" id="KW-1185">Reference proteome</keyword>
<feature type="transmembrane region" description="Helical" evidence="1">
    <location>
        <begin position="36"/>
        <end position="55"/>
    </location>
</feature>
<organism evidence="2 3">
    <name type="scientific">Thalassotalea marina</name>
    <dbReference type="NCBI Taxonomy" id="1673741"/>
    <lineage>
        <taxon>Bacteria</taxon>
        <taxon>Pseudomonadati</taxon>
        <taxon>Pseudomonadota</taxon>
        <taxon>Gammaproteobacteria</taxon>
        <taxon>Alteromonadales</taxon>
        <taxon>Colwelliaceae</taxon>
        <taxon>Thalassotalea</taxon>
    </lineage>
</organism>
<dbReference type="RefSeq" id="WP_189772854.1">
    <property type="nucleotide sequence ID" value="NZ_BNCK01000008.1"/>
</dbReference>
<evidence type="ECO:0000313" key="2">
    <source>
        <dbReference type="EMBL" id="GHG01519.1"/>
    </source>
</evidence>
<keyword evidence="1" id="KW-0812">Transmembrane</keyword>
<keyword evidence="1" id="KW-0472">Membrane</keyword>
<reference evidence="2" key="1">
    <citation type="journal article" date="2014" name="Int. J. Syst. Evol. Microbiol.">
        <title>Complete genome sequence of Corynebacterium casei LMG S-19264T (=DSM 44701T), isolated from a smear-ripened cheese.</title>
        <authorList>
            <consortium name="US DOE Joint Genome Institute (JGI-PGF)"/>
            <person name="Walter F."/>
            <person name="Albersmeier A."/>
            <person name="Kalinowski J."/>
            <person name="Ruckert C."/>
        </authorList>
    </citation>
    <scope>NUCLEOTIDE SEQUENCE</scope>
    <source>
        <strain evidence="2">KCTC 42731</strain>
    </source>
</reference>
<reference evidence="2" key="2">
    <citation type="submission" date="2020-09" db="EMBL/GenBank/DDBJ databases">
        <authorList>
            <person name="Sun Q."/>
            <person name="Kim S."/>
        </authorList>
    </citation>
    <scope>NUCLEOTIDE SEQUENCE</scope>
    <source>
        <strain evidence="2">KCTC 42731</strain>
    </source>
</reference>
<keyword evidence="1" id="KW-1133">Transmembrane helix</keyword>
<proteinExistence type="predicted"/>
<dbReference type="EMBL" id="BNCK01000008">
    <property type="protein sequence ID" value="GHG01519.1"/>
    <property type="molecule type" value="Genomic_DNA"/>
</dbReference>
<name>A0A919BN13_9GAMM</name>
<dbReference type="Proteomes" id="UP000623842">
    <property type="component" value="Unassembled WGS sequence"/>
</dbReference>
<accession>A0A919BN13</accession>
<protein>
    <submittedName>
        <fullName evidence="2">Uncharacterized protein</fullName>
    </submittedName>
</protein>
<gene>
    <name evidence="2" type="ORF">GCM10017161_32810</name>
</gene>
<evidence type="ECO:0000313" key="3">
    <source>
        <dbReference type="Proteomes" id="UP000623842"/>
    </source>
</evidence>